<feature type="transmembrane region" description="Helical" evidence="8">
    <location>
        <begin position="1147"/>
        <end position="1169"/>
    </location>
</feature>
<dbReference type="InterPro" id="IPR013088">
    <property type="entry name" value="Znf_NHR/GATA"/>
</dbReference>
<feature type="compositionally biased region" description="Basic and acidic residues" evidence="7">
    <location>
        <begin position="807"/>
        <end position="816"/>
    </location>
</feature>
<dbReference type="InterPro" id="IPR000679">
    <property type="entry name" value="Znf_GATA"/>
</dbReference>
<dbReference type="GO" id="GO:0005634">
    <property type="term" value="C:nucleus"/>
    <property type="evidence" value="ECO:0007669"/>
    <property type="project" value="UniProtKB-SubCell"/>
</dbReference>
<evidence type="ECO:0000259" key="10">
    <source>
        <dbReference type="PROSITE" id="PS51231"/>
    </source>
</evidence>
<dbReference type="PRINTS" id="PR00619">
    <property type="entry name" value="GATAZNFINGER"/>
</dbReference>
<feature type="domain" description="DAD" evidence="10">
    <location>
        <begin position="377"/>
        <end position="402"/>
    </location>
</feature>
<keyword evidence="12" id="KW-1185">Reference proteome</keyword>
<dbReference type="PROSITE" id="PS50114">
    <property type="entry name" value="GATA_ZN_FINGER_2"/>
    <property type="match status" value="3"/>
</dbReference>
<keyword evidence="8" id="KW-0472">Membrane</keyword>
<feature type="compositionally biased region" description="Basic and acidic residues" evidence="7">
    <location>
        <begin position="1402"/>
        <end position="1415"/>
    </location>
</feature>
<feature type="domain" description="GATA-type" evidence="9">
    <location>
        <begin position="581"/>
        <end position="634"/>
    </location>
</feature>
<feature type="compositionally biased region" description="Polar residues" evidence="7">
    <location>
        <begin position="970"/>
        <end position="985"/>
    </location>
</feature>
<reference evidence="11 12" key="1">
    <citation type="journal article" date="2020" name="ISME J.">
        <title>Uncovering the hidden diversity of litter-decomposition mechanisms in mushroom-forming fungi.</title>
        <authorList>
            <person name="Floudas D."/>
            <person name="Bentzer J."/>
            <person name="Ahren D."/>
            <person name="Johansson T."/>
            <person name="Persson P."/>
            <person name="Tunlid A."/>
        </authorList>
    </citation>
    <scope>NUCLEOTIDE SEQUENCE [LARGE SCALE GENOMIC DNA]</scope>
    <source>
        <strain evidence="11 12">CBS 175.51</strain>
    </source>
</reference>
<evidence type="ECO:0000256" key="5">
    <source>
        <dbReference type="ARBA" id="ARBA00023242"/>
    </source>
</evidence>
<keyword evidence="4" id="KW-0862">Zinc</keyword>
<feature type="region of interest" description="Disordered" evidence="7">
    <location>
        <begin position="1"/>
        <end position="31"/>
    </location>
</feature>
<feature type="region of interest" description="Disordered" evidence="7">
    <location>
        <begin position="139"/>
        <end position="195"/>
    </location>
</feature>
<dbReference type="FunFam" id="3.30.50.10:FF:000007">
    <property type="entry name" value="Nitrogen regulatory AreA, N-terminal"/>
    <property type="match status" value="1"/>
</dbReference>
<feature type="compositionally biased region" description="Basic and acidic residues" evidence="7">
    <location>
        <begin position="385"/>
        <end position="397"/>
    </location>
</feature>
<feature type="region of interest" description="Disordered" evidence="7">
    <location>
        <begin position="757"/>
        <end position="820"/>
    </location>
</feature>
<feature type="region of interest" description="Disordered" evidence="7">
    <location>
        <begin position="672"/>
        <end position="718"/>
    </location>
</feature>
<feature type="transmembrane region" description="Helical" evidence="8">
    <location>
        <begin position="1175"/>
        <end position="1196"/>
    </location>
</feature>
<evidence type="ECO:0000256" key="8">
    <source>
        <dbReference type="SAM" id="Phobius"/>
    </source>
</evidence>
<name>A0A8H5AZ07_9AGAR</name>
<keyword evidence="5" id="KW-0539">Nucleus</keyword>
<feature type="compositionally biased region" description="Basic residues" evidence="7">
    <location>
        <begin position="309"/>
        <end position="320"/>
    </location>
</feature>
<dbReference type="PROSITE" id="PS00344">
    <property type="entry name" value="GATA_ZN_FINGER_1"/>
    <property type="match status" value="2"/>
</dbReference>
<evidence type="ECO:0000313" key="12">
    <source>
        <dbReference type="Proteomes" id="UP000541558"/>
    </source>
</evidence>
<dbReference type="InterPro" id="IPR014767">
    <property type="entry name" value="DAD_dom"/>
</dbReference>
<evidence type="ECO:0000313" key="11">
    <source>
        <dbReference type="EMBL" id="KAF5313577.1"/>
    </source>
</evidence>
<comment type="subcellular location">
    <subcellularLocation>
        <location evidence="1">Nucleus</location>
    </subcellularLocation>
</comment>
<dbReference type="GO" id="GO:0000978">
    <property type="term" value="F:RNA polymerase II cis-regulatory region sequence-specific DNA binding"/>
    <property type="evidence" value="ECO:0007669"/>
    <property type="project" value="TreeGrafter"/>
</dbReference>
<dbReference type="EMBL" id="JAACJK010000223">
    <property type="protein sequence ID" value="KAF5313577.1"/>
    <property type="molecule type" value="Genomic_DNA"/>
</dbReference>
<feature type="region of interest" description="Disordered" evidence="7">
    <location>
        <begin position="50"/>
        <end position="85"/>
    </location>
</feature>
<feature type="compositionally biased region" description="Polar residues" evidence="7">
    <location>
        <begin position="951"/>
        <end position="962"/>
    </location>
</feature>
<feature type="compositionally biased region" description="Basic and acidic residues" evidence="7">
    <location>
        <begin position="986"/>
        <end position="1007"/>
    </location>
</feature>
<feature type="transmembrane region" description="Helical" evidence="8">
    <location>
        <begin position="1272"/>
        <end position="1295"/>
    </location>
</feature>
<feature type="transmembrane region" description="Helical" evidence="8">
    <location>
        <begin position="1225"/>
        <end position="1252"/>
    </location>
</feature>
<dbReference type="InterPro" id="IPR039355">
    <property type="entry name" value="Transcription_factor_GATA"/>
</dbReference>
<feature type="compositionally biased region" description="Polar residues" evidence="7">
    <location>
        <begin position="699"/>
        <end position="712"/>
    </location>
</feature>
<evidence type="ECO:0000256" key="1">
    <source>
        <dbReference type="ARBA" id="ARBA00004123"/>
    </source>
</evidence>
<evidence type="ECO:0000259" key="9">
    <source>
        <dbReference type="PROSITE" id="PS50114"/>
    </source>
</evidence>
<feature type="compositionally biased region" description="Basic and acidic residues" evidence="7">
    <location>
        <begin position="1369"/>
        <end position="1381"/>
    </location>
</feature>
<comment type="caution">
    <text evidence="11">The sequence shown here is derived from an EMBL/GenBank/DDBJ whole genome shotgun (WGS) entry which is preliminary data.</text>
</comment>
<sequence>MHPSSSNQRHSEATTKGHAQRARGAMYAPVDPFKPSVALGVKKILGKAKDRTIDDIPVDRAGGGGGRERKENELATRPSNEHPYSLNNVHYRPAVPPPPPLQNWYPNVPGSVQAPYGYGGYLAPNPTWTSPYGQYAPDNTWAPQGSTGGLGQGANNNANSTWASPYGQPTPHNTWAVPQGSTGGWGQGNDTNNAWNTEHGLDWAAGAGWGQGGGPAWSGWSADKNGDLGLYGGGGEWGLSEGGITGAWPTFGSGDTRDGEGHAGEAWGSGNIEGLDELWGGEATAGGGGGLYAPPNEAAGESKPAWRTTSRKRGLRKGKRGTVGGLGTVAEDPRRHDVVYEEDDDDERGIANGSFFQQNNTVERAPESPQTVPPDSDDAAPLDSLLEKLRSGDATEQRRRRRYSSHSYAPSSPAPSQLTRIPPPNNALPVEASPFGLFGELSPSQPRSQDKPRDANAPLAEDDDNLGHAERTSGTGATAKSCSRCHTTSTPLRRVDRTTDEPLCEACYMTPDNEVKQPVSSTSSQAPPTTKHCSRCNTTTTDIWRRDPTTLAPLCNACNMVEVLTREEARLGTPYRAKEKDSDGRVCSHCGTRATSVWRRSSAGDALCNACGTHLRLRAKPRLLTMKRNSIKPRPNYDDAVPQTPVNQLISPSVFSMPQQHLGLGSLESEPYSQLATQRSAPRPLPPLPPTGPRPMPPANSTAITPSSNSLGTAYDADDTQDALPSYLLWREDDDVFQMKRHKAAEEYRPRDALQAVVEESEGTDRNWPSASDEKSHLRSMETSAVVEDASGRVFGDTTTGLQGLDSAEKPRELPPQREPLSPALAQADELTLKRAHEDSVVDSGVASGPDGVQRELDLPMSMQQSQQQRSIDPRSSTSTPELKGKGAEEGGEGSAAPTMCTNCQTTNTPLWRRDPEGQPLCNACGLFYKLHGVVRPLSLKTDVIKKRNRASGTPSTSSRKGQNLPKLASYTTRPISQSRPTRQASDTEKIDSEGTTVVHEKFEPLRRPPNYPSEDPWFEDSATSLDESDTTWIAITLSLFLDVVPRQVYLHLLLRFPALYFSRVTRIFQDANLGMGEIKRMALEAVESDLDGEMSRGTNGESSINRMLVYQGFFPQEHTGAPVSYINLRNSWQGFIDSLMKEWKTLNIISVLLLSAILTILQIEAAAANPLTRFSALLSLVCAFMSLLYGCLYIIRFGTMRKTHKAAEWANESERSSTSIFWNVWVMLAMPAVWLGWSMILYLVCVMSFVWQTGTVSDRAPASLLASDVEVLVPRIIISAVLGLGFVYLVLIALTFRRYSDPMEVAWQDRIRGWLAEKAAESSGYSPQCASNDVDQKMEKPISSSAKQDAIGKTPPPAMASYGTASYPDRKAPVDERPAHDVGIQKSVPSTVEPTLAKGIQSHDKRLQKPKADPRPPSITIQPPTPSNPRFRGARIAPKTASPPKETRPFAEENMSMRSLPPPEKPAAPSSPHLPPSLWNPFTSLVQLPPHDLPEVTDNFENREKDPGIKAATQPSKDEDHGESSPRLSMKILAEAPDDEVGSEAMEEVIRFDGTPIRLPYDPEDPPSRIAHVPIPSRLLGGGMSNESWDSFCKEIDFCTTWPNSKVCVELVRCIERWNFRFSEFNTFAALIAIVPKQQSLAPEKTFSLTGYGVWFGSSQPPAINLNAPEGTAMVHWHRPTDDCMTIPFLKSLPRIVIQQGPGLGRSPGGSGMVLC</sequence>
<evidence type="ECO:0000256" key="3">
    <source>
        <dbReference type="ARBA" id="ARBA00022771"/>
    </source>
</evidence>
<dbReference type="CDD" id="cd00202">
    <property type="entry name" value="ZnF_GATA"/>
    <property type="match status" value="3"/>
</dbReference>
<dbReference type="SMART" id="SM00401">
    <property type="entry name" value="ZnF_GATA"/>
    <property type="match status" value="4"/>
</dbReference>
<proteinExistence type="predicted"/>
<feature type="compositionally biased region" description="Low complexity" evidence="7">
    <location>
        <begin position="861"/>
        <end position="877"/>
    </location>
</feature>
<dbReference type="Pfam" id="PF00320">
    <property type="entry name" value="GATA"/>
    <property type="match status" value="2"/>
</dbReference>
<feature type="region of interest" description="Disordered" evidence="7">
    <location>
        <begin position="861"/>
        <end position="901"/>
    </location>
</feature>
<feature type="domain" description="GATA-type" evidence="9">
    <location>
        <begin position="895"/>
        <end position="948"/>
    </location>
</feature>
<accession>A0A8H5AZ07</accession>
<feature type="region of interest" description="Disordered" evidence="7">
    <location>
        <begin position="946"/>
        <end position="1016"/>
    </location>
</feature>
<keyword evidence="8" id="KW-1133">Transmembrane helix</keyword>
<keyword evidence="8" id="KW-0812">Transmembrane</keyword>
<keyword evidence="3 6" id="KW-0863">Zinc-finger</keyword>
<dbReference type="Proteomes" id="UP000541558">
    <property type="component" value="Unassembled WGS sequence"/>
</dbReference>
<dbReference type="GO" id="GO:0008270">
    <property type="term" value="F:zinc ion binding"/>
    <property type="evidence" value="ECO:0007669"/>
    <property type="project" value="UniProtKB-KW"/>
</dbReference>
<feature type="compositionally biased region" description="Polar residues" evidence="7">
    <location>
        <begin position="472"/>
        <end position="488"/>
    </location>
</feature>
<evidence type="ECO:0000256" key="7">
    <source>
        <dbReference type="SAM" id="MobiDB-lite"/>
    </source>
</evidence>
<dbReference type="GO" id="GO:0000981">
    <property type="term" value="F:DNA-binding transcription factor activity, RNA polymerase II-specific"/>
    <property type="evidence" value="ECO:0007669"/>
    <property type="project" value="TreeGrafter"/>
</dbReference>
<dbReference type="PANTHER" id="PTHR10071:SF281">
    <property type="entry name" value="BOX A-BINDING FACTOR-RELATED"/>
    <property type="match status" value="1"/>
</dbReference>
<feature type="region of interest" description="Disordered" evidence="7">
    <location>
        <begin position="1325"/>
        <end position="1527"/>
    </location>
</feature>
<dbReference type="Gene3D" id="3.30.50.10">
    <property type="entry name" value="Erythroid Transcription Factor GATA-1, subunit A"/>
    <property type="match status" value="4"/>
</dbReference>
<dbReference type="OrthoDB" id="3062801at2759"/>
<keyword evidence="2" id="KW-0479">Metal-binding</keyword>
<protein>
    <recommendedName>
        <fullName evidence="13">GATA-type domain-containing protein</fullName>
    </recommendedName>
</protein>
<evidence type="ECO:0000256" key="2">
    <source>
        <dbReference type="ARBA" id="ARBA00022723"/>
    </source>
</evidence>
<dbReference type="PANTHER" id="PTHR10071">
    <property type="entry name" value="TRANSCRIPTION FACTOR GATA FAMILY MEMBER"/>
    <property type="match status" value="1"/>
</dbReference>
<evidence type="ECO:0008006" key="13">
    <source>
        <dbReference type="Google" id="ProtNLM"/>
    </source>
</evidence>
<evidence type="ECO:0000256" key="4">
    <source>
        <dbReference type="ARBA" id="ARBA00022833"/>
    </source>
</evidence>
<evidence type="ECO:0000256" key="6">
    <source>
        <dbReference type="PROSITE-ProRule" id="PRU00094"/>
    </source>
</evidence>
<feature type="compositionally biased region" description="Polar residues" evidence="7">
    <location>
        <begin position="1325"/>
        <end position="1334"/>
    </location>
</feature>
<dbReference type="PROSITE" id="PS51231">
    <property type="entry name" value="DAD"/>
    <property type="match status" value="1"/>
</dbReference>
<dbReference type="GO" id="GO:0000122">
    <property type="term" value="P:negative regulation of transcription by RNA polymerase II"/>
    <property type="evidence" value="ECO:0007669"/>
    <property type="project" value="TreeGrafter"/>
</dbReference>
<dbReference type="GO" id="GO:0045944">
    <property type="term" value="P:positive regulation of transcription by RNA polymerase II"/>
    <property type="evidence" value="ECO:0007669"/>
    <property type="project" value="TreeGrafter"/>
</dbReference>
<feature type="domain" description="GATA-type" evidence="9">
    <location>
        <begin position="527"/>
        <end position="560"/>
    </location>
</feature>
<organism evidence="11 12">
    <name type="scientific">Ephemerocybe angulata</name>
    <dbReference type="NCBI Taxonomy" id="980116"/>
    <lineage>
        <taxon>Eukaryota</taxon>
        <taxon>Fungi</taxon>
        <taxon>Dikarya</taxon>
        <taxon>Basidiomycota</taxon>
        <taxon>Agaricomycotina</taxon>
        <taxon>Agaricomycetes</taxon>
        <taxon>Agaricomycetidae</taxon>
        <taxon>Agaricales</taxon>
        <taxon>Agaricineae</taxon>
        <taxon>Psathyrellaceae</taxon>
        <taxon>Ephemerocybe</taxon>
    </lineage>
</organism>
<feature type="region of interest" description="Disordered" evidence="7">
    <location>
        <begin position="281"/>
        <end position="488"/>
    </location>
</feature>
<feature type="compositionally biased region" description="Pro residues" evidence="7">
    <location>
        <begin position="683"/>
        <end position="698"/>
    </location>
</feature>
<gene>
    <name evidence="11" type="ORF">D9611_010178</name>
</gene>
<feature type="compositionally biased region" description="Low complexity" evidence="7">
    <location>
        <begin position="405"/>
        <end position="416"/>
    </location>
</feature>
<dbReference type="SUPFAM" id="SSF57716">
    <property type="entry name" value="Glucocorticoid receptor-like (DNA-binding domain)"/>
    <property type="match status" value="3"/>
</dbReference>